<reference evidence="3 4" key="1">
    <citation type="submission" date="2024-05" db="EMBL/GenBank/DDBJ databases">
        <authorList>
            <person name="Wallberg A."/>
        </authorList>
    </citation>
    <scope>NUCLEOTIDE SEQUENCE [LARGE SCALE GENOMIC DNA]</scope>
</reference>
<keyword evidence="1" id="KW-0193">Cuticle</keyword>
<dbReference type="Proteomes" id="UP001497623">
    <property type="component" value="Unassembled WGS sequence"/>
</dbReference>
<keyword evidence="4" id="KW-1185">Reference proteome</keyword>
<evidence type="ECO:0008006" key="5">
    <source>
        <dbReference type="Google" id="ProtNLM"/>
    </source>
</evidence>
<protein>
    <recommendedName>
        <fullName evidence="5">Cuticle protein</fullName>
    </recommendedName>
</protein>
<dbReference type="AlphaFoldDB" id="A0AAV2PRL6"/>
<dbReference type="PROSITE" id="PS51155">
    <property type="entry name" value="CHIT_BIND_RR_2"/>
    <property type="match status" value="1"/>
</dbReference>
<feature type="chain" id="PRO_5043494952" description="Cuticle protein" evidence="2">
    <location>
        <begin position="21"/>
        <end position="464"/>
    </location>
</feature>
<evidence type="ECO:0000256" key="2">
    <source>
        <dbReference type="SAM" id="SignalP"/>
    </source>
</evidence>
<dbReference type="GO" id="GO:0042302">
    <property type="term" value="F:structural constituent of cuticle"/>
    <property type="evidence" value="ECO:0007669"/>
    <property type="project" value="UniProtKB-UniRule"/>
</dbReference>
<accession>A0AAV2PRL6</accession>
<organism evidence="3 4">
    <name type="scientific">Meganyctiphanes norvegica</name>
    <name type="common">Northern krill</name>
    <name type="synonym">Thysanopoda norvegica</name>
    <dbReference type="NCBI Taxonomy" id="48144"/>
    <lineage>
        <taxon>Eukaryota</taxon>
        <taxon>Metazoa</taxon>
        <taxon>Ecdysozoa</taxon>
        <taxon>Arthropoda</taxon>
        <taxon>Crustacea</taxon>
        <taxon>Multicrustacea</taxon>
        <taxon>Malacostraca</taxon>
        <taxon>Eumalacostraca</taxon>
        <taxon>Eucarida</taxon>
        <taxon>Euphausiacea</taxon>
        <taxon>Euphausiidae</taxon>
        <taxon>Meganyctiphanes</taxon>
    </lineage>
</organism>
<gene>
    <name evidence="3" type="ORF">MNOR_LOCUS3702</name>
</gene>
<proteinExistence type="predicted"/>
<evidence type="ECO:0000313" key="3">
    <source>
        <dbReference type="EMBL" id="CAL4063910.1"/>
    </source>
</evidence>
<feature type="signal peptide" evidence="2">
    <location>
        <begin position="1"/>
        <end position="20"/>
    </location>
</feature>
<comment type="caution">
    <text evidence="3">The sequence shown here is derived from an EMBL/GenBank/DDBJ whole genome shotgun (WGS) entry which is preliminary data.</text>
</comment>
<dbReference type="InterPro" id="IPR000618">
    <property type="entry name" value="Insect_cuticle"/>
</dbReference>
<keyword evidence="2" id="KW-0732">Signal</keyword>
<evidence type="ECO:0000313" key="4">
    <source>
        <dbReference type="Proteomes" id="UP001497623"/>
    </source>
</evidence>
<name>A0AAV2PRL6_MEGNR</name>
<sequence>MGRSMLLIISVGILHTLCHGSPIGIGSLDLKLRTPEGRNFNPVQFAKEWVDSVSVPVFPVSSVVRNVEIVPVAKAVPVPLRSTPILVQRESFQEPVVVQNVQPAAISPIPTVNAAPLVVDPAPVDVESTANSGSFIVETPSIVVEPVLKPATDNVKQTQIVIEHVKASHLVVEPAPIVAEPIEKAVPLVENVVEEFSPILTPIVQRGPTFVAPAVAPFVRAAPVIIETVAEPTVVVPVFANVVKSHSVITNIVETEPIKTLASVTPHVNIISHAAPIVKTTPAKGDIPTLKPIPVVAGDAVQTVETKAELIIAEVPAPIVTAVVPIVKTTPDIIAAVVPVVKTTPEVIVAVGPEPLDAPNPPIPTPDVPFRGGQFHAQDENGQYAFGYYGGSSTRVEAKDSLGRVSGSFAYVNPDGDVQVRKYSAAPGVGFKVAASDLPADTPEVAEVKEAHIKLISDTRSSNA</sequence>
<dbReference type="Pfam" id="PF00379">
    <property type="entry name" value="Chitin_bind_4"/>
    <property type="match status" value="1"/>
</dbReference>
<dbReference type="EMBL" id="CAXKWB010001292">
    <property type="protein sequence ID" value="CAL4063910.1"/>
    <property type="molecule type" value="Genomic_DNA"/>
</dbReference>
<evidence type="ECO:0000256" key="1">
    <source>
        <dbReference type="PROSITE-ProRule" id="PRU00497"/>
    </source>
</evidence>